<dbReference type="InterPro" id="IPR008952">
    <property type="entry name" value="Tetraspanin_EC2_sf"/>
</dbReference>
<comment type="caution">
    <text evidence="7">The sequence shown here is derived from an EMBL/GenBank/DDBJ whole genome shotgun (WGS) entry which is preliminary data.</text>
</comment>
<dbReference type="SUPFAM" id="SSF48652">
    <property type="entry name" value="Tetraspanin"/>
    <property type="match status" value="1"/>
</dbReference>
<dbReference type="PROSITE" id="PS00421">
    <property type="entry name" value="TM4_1"/>
    <property type="match status" value="1"/>
</dbReference>
<evidence type="ECO:0000256" key="2">
    <source>
        <dbReference type="ARBA" id="ARBA00006840"/>
    </source>
</evidence>
<comment type="similarity">
    <text evidence="2 6">Belongs to the tetraspanin (TM4SF) family.</text>
</comment>
<evidence type="ECO:0000256" key="5">
    <source>
        <dbReference type="ARBA" id="ARBA00023136"/>
    </source>
</evidence>
<keyword evidence="5 6" id="KW-0472">Membrane</keyword>
<dbReference type="InterPro" id="IPR018503">
    <property type="entry name" value="Tetraspanin_CS"/>
</dbReference>
<evidence type="ECO:0000313" key="7">
    <source>
        <dbReference type="EMBL" id="CAK8673587.1"/>
    </source>
</evidence>
<gene>
    <name evidence="7" type="ORF">CVLEPA_LOCUS3364</name>
</gene>
<keyword evidence="4 6" id="KW-1133">Transmembrane helix</keyword>
<dbReference type="Gene3D" id="1.10.1450.10">
    <property type="entry name" value="Tetraspanin"/>
    <property type="match status" value="1"/>
</dbReference>
<evidence type="ECO:0000313" key="8">
    <source>
        <dbReference type="Proteomes" id="UP001642483"/>
    </source>
</evidence>
<feature type="transmembrane region" description="Helical" evidence="6">
    <location>
        <begin position="53"/>
        <end position="74"/>
    </location>
</feature>
<feature type="transmembrane region" description="Helical" evidence="6">
    <location>
        <begin position="216"/>
        <end position="240"/>
    </location>
</feature>
<feature type="transmembrane region" description="Helical" evidence="6">
    <location>
        <begin position="81"/>
        <end position="105"/>
    </location>
</feature>
<feature type="transmembrane region" description="Helical" evidence="6">
    <location>
        <begin position="12"/>
        <end position="33"/>
    </location>
</feature>
<dbReference type="EMBL" id="CAWYQH010000002">
    <property type="protein sequence ID" value="CAK8673587.1"/>
    <property type="molecule type" value="Genomic_DNA"/>
</dbReference>
<dbReference type="InterPro" id="IPR018499">
    <property type="entry name" value="Tetraspanin/Peripherin"/>
</dbReference>
<sequence length="251" mass="27677">MDCGMKLVKYLLFVFNLIFFLFALVLIGLGAAVEIKYRSLANVTGSAITVAPILVICVGVLIFFVAFFGCCGAYKENYCMITTYAIIMAILLILEIAAIVTAYVLRGKINTLLEKSFTKSIVDYQPQNAKLYDNLQTEFHCCGSYNATSWNLSKKFQDLASTEVGKAKITNPANFYVPDSCCLPNDKFKNCGLYSNRTIYEQGCLPSIEASFKKNIVAVAGVTIAVLVIQLIGIVFACCLMRTIKAQYEVV</sequence>
<evidence type="ECO:0000256" key="4">
    <source>
        <dbReference type="ARBA" id="ARBA00022989"/>
    </source>
</evidence>
<keyword evidence="8" id="KW-1185">Reference proteome</keyword>
<dbReference type="PRINTS" id="PR00259">
    <property type="entry name" value="TMFOUR"/>
</dbReference>
<dbReference type="PIRSF" id="PIRSF002419">
    <property type="entry name" value="Tetraspanin"/>
    <property type="match status" value="1"/>
</dbReference>
<proteinExistence type="inferred from homology"/>
<evidence type="ECO:0000256" key="3">
    <source>
        <dbReference type="ARBA" id="ARBA00022692"/>
    </source>
</evidence>
<dbReference type="Proteomes" id="UP001642483">
    <property type="component" value="Unassembled WGS sequence"/>
</dbReference>
<reference evidence="7 8" key="1">
    <citation type="submission" date="2024-02" db="EMBL/GenBank/DDBJ databases">
        <authorList>
            <person name="Daric V."/>
            <person name="Darras S."/>
        </authorList>
    </citation>
    <scope>NUCLEOTIDE SEQUENCE [LARGE SCALE GENOMIC DNA]</scope>
</reference>
<dbReference type="InterPro" id="IPR000301">
    <property type="entry name" value="Tetraspanin_animals"/>
</dbReference>
<accession>A0ABP0F1J7</accession>
<protein>
    <recommendedName>
        <fullName evidence="6">Tetraspanin</fullName>
    </recommendedName>
</protein>
<dbReference type="PANTHER" id="PTHR19282">
    <property type="entry name" value="TETRASPANIN"/>
    <property type="match status" value="1"/>
</dbReference>
<organism evidence="7 8">
    <name type="scientific">Clavelina lepadiformis</name>
    <name type="common">Light-bulb sea squirt</name>
    <name type="synonym">Ascidia lepadiformis</name>
    <dbReference type="NCBI Taxonomy" id="159417"/>
    <lineage>
        <taxon>Eukaryota</taxon>
        <taxon>Metazoa</taxon>
        <taxon>Chordata</taxon>
        <taxon>Tunicata</taxon>
        <taxon>Ascidiacea</taxon>
        <taxon>Aplousobranchia</taxon>
        <taxon>Clavelinidae</taxon>
        <taxon>Clavelina</taxon>
    </lineage>
</organism>
<dbReference type="PANTHER" id="PTHR19282:SF456">
    <property type="entry name" value="CD63 MOLECULE"/>
    <property type="match status" value="1"/>
</dbReference>
<evidence type="ECO:0000256" key="6">
    <source>
        <dbReference type="RuleBase" id="RU361218"/>
    </source>
</evidence>
<dbReference type="Pfam" id="PF00335">
    <property type="entry name" value="Tetraspanin"/>
    <property type="match status" value="1"/>
</dbReference>
<comment type="subcellular location">
    <subcellularLocation>
        <location evidence="1 6">Membrane</location>
        <topology evidence="1 6">Multi-pass membrane protein</topology>
    </subcellularLocation>
</comment>
<name>A0ABP0F1J7_CLALP</name>
<keyword evidence="3 6" id="KW-0812">Transmembrane</keyword>
<evidence type="ECO:0000256" key="1">
    <source>
        <dbReference type="ARBA" id="ARBA00004141"/>
    </source>
</evidence>